<reference evidence="6" key="1">
    <citation type="submission" date="2020-08" db="EMBL/GenBank/DDBJ databases">
        <title>Complete genome sequence of Weissella confusa strain FS54 provides insights into metabolic potential.</title>
        <authorList>
            <person name="Fhoula I."/>
            <person name="Najjari A."/>
            <person name="Lekired A."/>
            <person name="Bessrour-Aouam N."/>
            <person name="Jaballah S."/>
            <person name="Klibi N."/>
            <person name="Ouzari H.-I."/>
        </authorList>
    </citation>
    <scope>NUCLEOTIDE SEQUENCE</scope>
    <source>
        <strain evidence="6">FS54</strain>
    </source>
</reference>
<evidence type="ECO:0000313" key="6">
    <source>
        <dbReference type="EMBL" id="MBC6499835.1"/>
    </source>
</evidence>
<dbReference type="EMBL" id="JACSZT010000023">
    <property type="protein sequence ID" value="MBC6499835.1"/>
    <property type="molecule type" value="Genomic_DNA"/>
</dbReference>
<keyword evidence="5" id="KW-0472">Membrane</keyword>
<dbReference type="GO" id="GO:0004577">
    <property type="term" value="F:N-acetylglucosaminyldiphosphodolichol N-acetylglucosaminyltransferase activity"/>
    <property type="evidence" value="ECO:0007669"/>
    <property type="project" value="TreeGrafter"/>
</dbReference>
<dbReference type="GO" id="GO:0006488">
    <property type="term" value="P:dolichol-linked oligosaccharide biosynthetic process"/>
    <property type="evidence" value="ECO:0007669"/>
    <property type="project" value="InterPro"/>
</dbReference>
<dbReference type="NCBIfam" id="NF041549">
    <property type="entry name" value="PssD"/>
    <property type="match status" value="1"/>
</dbReference>
<evidence type="ECO:0000256" key="5">
    <source>
        <dbReference type="ARBA" id="ARBA00023136"/>
    </source>
</evidence>
<evidence type="ECO:0000256" key="2">
    <source>
        <dbReference type="ARBA" id="ARBA00022692"/>
    </source>
</evidence>
<accession>A0A923SP68</accession>
<comment type="subcellular location">
    <subcellularLocation>
        <location evidence="1">Endoplasmic reticulum membrane</location>
        <topology evidence="1">Single-pass membrane protein</topology>
    </subcellularLocation>
</comment>
<protein>
    <submittedName>
        <fullName evidence="6">UDP-N-acetylglucosamine--LPS N-acetylglucosamine transferase</fullName>
    </submittedName>
</protein>
<keyword evidence="6" id="KW-0808">Transferase</keyword>
<dbReference type="Pfam" id="PF08660">
    <property type="entry name" value="Alg14"/>
    <property type="match status" value="1"/>
</dbReference>
<dbReference type="PANTHER" id="PTHR12154:SF4">
    <property type="entry name" value="UDP-N-ACETYLGLUCOSAMINE TRANSFERASE SUBUNIT ALG14 HOMOLOG"/>
    <property type="match status" value="1"/>
</dbReference>
<sequence length="149" mass="17338">MKLLLVSSSGGHLNHLMRIKKVWDRYDRVWVTFDKPDAVSALGNENIYFGYFPTNRNILNLIRNLFLAIKILFSEKPDVVMSTGAGIAVPFFYVAKLMKIKTVYIEVIDRVDKPTLTGRLVERMTDLFIVQWPEMQNVYKKSVYIGRIY</sequence>
<dbReference type="InterPro" id="IPR013969">
    <property type="entry name" value="Oligosacch_biosynth_Alg14"/>
</dbReference>
<dbReference type="Gene3D" id="3.40.50.2000">
    <property type="entry name" value="Glycogen Phosphorylase B"/>
    <property type="match status" value="1"/>
</dbReference>
<dbReference type="AlphaFoldDB" id="A0A923SP68"/>
<gene>
    <name evidence="6" type="ORF">H7R52_19025</name>
</gene>
<keyword evidence="3" id="KW-0256">Endoplasmic reticulum</keyword>
<comment type="caution">
    <text evidence="6">The sequence shown here is derived from an EMBL/GenBank/DDBJ whole genome shotgun (WGS) entry which is preliminary data.</text>
</comment>
<dbReference type="Proteomes" id="UP000650485">
    <property type="component" value="Unassembled WGS sequence"/>
</dbReference>
<evidence type="ECO:0000256" key="1">
    <source>
        <dbReference type="ARBA" id="ARBA00004389"/>
    </source>
</evidence>
<evidence type="ECO:0000256" key="3">
    <source>
        <dbReference type="ARBA" id="ARBA00022824"/>
    </source>
</evidence>
<proteinExistence type="predicted"/>
<name>A0A923SP68_WEICO</name>
<organism evidence="6 7">
    <name type="scientific">Weissella confusa</name>
    <name type="common">Lactobacillus confusus</name>
    <dbReference type="NCBI Taxonomy" id="1583"/>
    <lineage>
        <taxon>Bacteria</taxon>
        <taxon>Bacillati</taxon>
        <taxon>Bacillota</taxon>
        <taxon>Bacilli</taxon>
        <taxon>Lactobacillales</taxon>
        <taxon>Lactobacillaceae</taxon>
        <taxon>Weissella</taxon>
    </lineage>
</organism>
<dbReference type="PANTHER" id="PTHR12154">
    <property type="entry name" value="GLYCOSYL TRANSFERASE-RELATED"/>
    <property type="match status" value="1"/>
</dbReference>
<evidence type="ECO:0000256" key="4">
    <source>
        <dbReference type="ARBA" id="ARBA00022989"/>
    </source>
</evidence>
<keyword evidence="4" id="KW-1133">Transmembrane helix</keyword>
<evidence type="ECO:0000313" key="7">
    <source>
        <dbReference type="Proteomes" id="UP000650485"/>
    </source>
</evidence>
<keyword evidence="2" id="KW-0812">Transmembrane</keyword>
<dbReference type="SUPFAM" id="SSF53756">
    <property type="entry name" value="UDP-Glycosyltransferase/glycogen phosphorylase"/>
    <property type="match status" value="1"/>
</dbReference>